<dbReference type="EMBL" id="MT141414">
    <property type="protein sequence ID" value="QJA60591.1"/>
    <property type="molecule type" value="Genomic_DNA"/>
</dbReference>
<accession>A0A6M3ITU0</accession>
<sequence>MSGSKTMTVVDKAGISYEAARTVSGNWMLSRTMEKGHVALTVHAETAENFTANYTEIPEQPVAPEPTPEDPVS</sequence>
<organism evidence="1">
    <name type="scientific">viral metagenome</name>
    <dbReference type="NCBI Taxonomy" id="1070528"/>
    <lineage>
        <taxon>unclassified sequences</taxon>
        <taxon>metagenomes</taxon>
        <taxon>organismal metagenomes</taxon>
    </lineage>
</organism>
<proteinExistence type="predicted"/>
<protein>
    <submittedName>
        <fullName evidence="1">Uncharacterized protein</fullName>
    </submittedName>
</protein>
<dbReference type="AlphaFoldDB" id="A0A6M3ITU0"/>
<evidence type="ECO:0000313" key="1">
    <source>
        <dbReference type="EMBL" id="QJA60591.1"/>
    </source>
</evidence>
<gene>
    <name evidence="1" type="ORF">MM415B01090_0007</name>
</gene>
<reference evidence="1" key="1">
    <citation type="submission" date="2020-03" db="EMBL/GenBank/DDBJ databases">
        <title>The deep terrestrial virosphere.</title>
        <authorList>
            <person name="Holmfeldt K."/>
            <person name="Nilsson E."/>
            <person name="Simone D."/>
            <person name="Lopez-Fernandez M."/>
            <person name="Wu X."/>
            <person name="de Brujin I."/>
            <person name="Lundin D."/>
            <person name="Andersson A."/>
            <person name="Bertilsson S."/>
            <person name="Dopson M."/>
        </authorList>
    </citation>
    <scope>NUCLEOTIDE SEQUENCE</scope>
    <source>
        <strain evidence="1">MM415B01090</strain>
    </source>
</reference>
<name>A0A6M3ITU0_9ZZZZ</name>